<dbReference type="Gene3D" id="3.90.190.10">
    <property type="entry name" value="Protein tyrosine phosphatase superfamily"/>
    <property type="match status" value="1"/>
</dbReference>
<comment type="caution">
    <text evidence="3">The sequence shown here is derived from an EMBL/GenBank/DDBJ whole genome shotgun (WGS) entry which is preliminary data.</text>
</comment>
<dbReference type="InterPro" id="IPR003595">
    <property type="entry name" value="Tyr_Pase_cat"/>
</dbReference>
<dbReference type="InterPro" id="IPR016130">
    <property type="entry name" value="Tyr_Pase_AS"/>
</dbReference>
<dbReference type="InterPro" id="IPR000387">
    <property type="entry name" value="Tyr_Pase_dom"/>
</dbReference>
<dbReference type="PANTHER" id="PTHR19134">
    <property type="entry name" value="RECEPTOR-TYPE TYROSINE-PROTEIN PHOSPHATASE"/>
    <property type="match status" value="1"/>
</dbReference>
<reference evidence="3" key="1">
    <citation type="journal article" date="2023" name="Mol. Biol. Evol.">
        <title>Third-Generation Sequencing Reveals the Adaptive Role of the Epigenome in Three Deep-Sea Polychaetes.</title>
        <authorList>
            <person name="Perez M."/>
            <person name="Aroh O."/>
            <person name="Sun Y."/>
            <person name="Lan Y."/>
            <person name="Juniper S.K."/>
            <person name="Young C.R."/>
            <person name="Angers B."/>
            <person name="Qian P.Y."/>
        </authorList>
    </citation>
    <scope>NUCLEOTIDE SEQUENCE</scope>
    <source>
        <strain evidence="3">R07B-5</strain>
    </source>
</reference>
<dbReference type="PROSITE" id="PS00383">
    <property type="entry name" value="TYR_PHOSPHATASE_1"/>
    <property type="match status" value="1"/>
</dbReference>
<evidence type="ECO:0000313" key="4">
    <source>
        <dbReference type="Proteomes" id="UP001209878"/>
    </source>
</evidence>
<organism evidence="3 4">
    <name type="scientific">Ridgeia piscesae</name>
    <name type="common">Tubeworm</name>
    <dbReference type="NCBI Taxonomy" id="27915"/>
    <lineage>
        <taxon>Eukaryota</taxon>
        <taxon>Metazoa</taxon>
        <taxon>Spiralia</taxon>
        <taxon>Lophotrochozoa</taxon>
        <taxon>Annelida</taxon>
        <taxon>Polychaeta</taxon>
        <taxon>Sedentaria</taxon>
        <taxon>Canalipalpata</taxon>
        <taxon>Sabellida</taxon>
        <taxon>Siboglinidae</taxon>
        <taxon>Ridgeia</taxon>
    </lineage>
</organism>
<dbReference type="Proteomes" id="UP001209878">
    <property type="component" value="Unassembled WGS sequence"/>
</dbReference>
<dbReference type="SUPFAM" id="SSF52799">
    <property type="entry name" value="(Phosphotyrosine protein) phosphatases II"/>
    <property type="match status" value="1"/>
</dbReference>
<name>A0AAD9L1F5_RIDPI</name>
<dbReference type="PROSITE" id="PS50055">
    <property type="entry name" value="TYR_PHOSPHATASE_PTP"/>
    <property type="match status" value="1"/>
</dbReference>
<dbReference type="InterPro" id="IPR029021">
    <property type="entry name" value="Prot-tyrosine_phosphatase-like"/>
</dbReference>
<evidence type="ECO:0000313" key="3">
    <source>
        <dbReference type="EMBL" id="KAK2181220.1"/>
    </source>
</evidence>
<accession>A0AAD9L1F5</accession>
<sequence length="97" mass="11043">MKKMRKIRQLHFTAWPDKGTPDYAYPLLAFHRKVRSFDQERRGPLLVHCSAGVGRTGTFIAIDILTQQAAAEGAVDVFECVNLLRTQRISMVQTLVR</sequence>
<feature type="domain" description="Tyrosine specific protein phosphatases" evidence="2">
    <location>
        <begin position="28"/>
        <end position="97"/>
    </location>
</feature>
<dbReference type="PRINTS" id="PR00700">
    <property type="entry name" value="PRTYPHPHTASE"/>
</dbReference>
<feature type="domain" description="Tyrosine-protein phosphatase" evidence="1">
    <location>
        <begin position="1"/>
        <end position="97"/>
    </location>
</feature>
<gene>
    <name evidence="3" type="ORF">NP493_405g00003</name>
</gene>
<proteinExistence type="predicted"/>
<dbReference type="Pfam" id="PF00102">
    <property type="entry name" value="Y_phosphatase"/>
    <property type="match status" value="1"/>
</dbReference>
<dbReference type="SMART" id="SM00404">
    <property type="entry name" value="PTPc_motif"/>
    <property type="match status" value="1"/>
</dbReference>
<protein>
    <recommendedName>
        <fullName evidence="5">Protein-tyrosine phosphatase</fullName>
    </recommendedName>
</protein>
<evidence type="ECO:0000259" key="2">
    <source>
        <dbReference type="PROSITE" id="PS50056"/>
    </source>
</evidence>
<keyword evidence="4" id="KW-1185">Reference proteome</keyword>
<dbReference type="GO" id="GO:0004725">
    <property type="term" value="F:protein tyrosine phosphatase activity"/>
    <property type="evidence" value="ECO:0007669"/>
    <property type="project" value="InterPro"/>
</dbReference>
<evidence type="ECO:0000259" key="1">
    <source>
        <dbReference type="PROSITE" id="PS50055"/>
    </source>
</evidence>
<dbReference type="CDD" id="cd00047">
    <property type="entry name" value="PTPc"/>
    <property type="match status" value="1"/>
</dbReference>
<dbReference type="PANTHER" id="PTHR19134:SF449">
    <property type="entry name" value="TYROSINE-PROTEIN PHOSPHATASE 1"/>
    <property type="match status" value="1"/>
</dbReference>
<dbReference type="EMBL" id="JAODUO010000405">
    <property type="protein sequence ID" value="KAK2181220.1"/>
    <property type="molecule type" value="Genomic_DNA"/>
</dbReference>
<evidence type="ECO:0008006" key="5">
    <source>
        <dbReference type="Google" id="ProtNLM"/>
    </source>
</evidence>
<dbReference type="InterPro" id="IPR050348">
    <property type="entry name" value="Protein-Tyr_Phosphatase"/>
</dbReference>
<dbReference type="PROSITE" id="PS50056">
    <property type="entry name" value="TYR_PHOSPHATASE_2"/>
    <property type="match status" value="1"/>
</dbReference>
<dbReference type="AlphaFoldDB" id="A0AAD9L1F5"/>
<dbReference type="InterPro" id="IPR000242">
    <property type="entry name" value="PTP_cat"/>
</dbReference>